<accession>A0AAN8ARQ7</accession>
<keyword evidence="3" id="KW-1185">Reference proteome</keyword>
<evidence type="ECO:0000313" key="3">
    <source>
        <dbReference type="Proteomes" id="UP001346869"/>
    </source>
</evidence>
<reference evidence="2 3" key="1">
    <citation type="journal article" date="2023" name="Genes (Basel)">
        <title>Chromosome-Level Genome Assembly and Circadian Gene Repertoire of the Patagonia Blennie Eleginops maclovinus-The Closest Ancestral Proxy of Antarctic Cryonotothenioids.</title>
        <authorList>
            <person name="Cheng C.C."/>
            <person name="Rivera-Colon A.G."/>
            <person name="Minhas B.F."/>
            <person name="Wilson L."/>
            <person name="Rayamajhi N."/>
            <person name="Vargas-Chacoff L."/>
            <person name="Catchen J.M."/>
        </authorList>
    </citation>
    <scope>NUCLEOTIDE SEQUENCE [LARGE SCALE GENOMIC DNA]</scope>
    <source>
        <strain evidence="2">JMC-PN-2008</strain>
    </source>
</reference>
<gene>
    <name evidence="2" type="ORF">PBY51_024521</name>
</gene>
<evidence type="ECO:0000313" key="2">
    <source>
        <dbReference type="EMBL" id="KAK5869833.1"/>
    </source>
</evidence>
<organism evidence="2 3">
    <name type="scientific">Eleginops maclovinus</name>
    <name type="common">Patagonian blennie</name>
    <name type="synonym">Eleginus maclovinus</name>
    <dbReference type="NCBI Taxonomy" id="56733"/>
    <lineage>
        <taxon>Eukaryota</taxon>
        <taxon>Metazoa</taxon>
        <taxon>Chordata</taxon>
        <taxon>Craniata</taxon>
        <taxon>Vertebrata</taxon>
        <taxon>Euteleostomi</taxon>
        <taxon>Actinopterygii</taxon>
        <taxon>Neopterygii</taxon>
        <taxon>Teleostei</taxon>
        <taxon>Neoteleostei</taxon>
        <taxon>Acanthomorphata</taxon>
        <taxon>Eupercaria</taxon>
        <taxon>Perciformes</taxon>
        <taxon>Notothenioidei</taxon>
        <taxon>Eleginopidae</taxon>
        <taxon>Eleginops</taxon>
    </lineage>
</organism>
<name>A0AAN8ARQ7_ELEMC</name>
<evidence type="ECO:0000256" key="1">
    <source>
        <dbReference type="SAM" id="MobiDB-lite"/>
    </source>
</evidence>
<sequence length="71" mass="7372">MLALSGTEDDSQAAGPLLSLYIPLHRTHTSMARKVRFSPDSSAPLSGSAILGSPVPPEAATTNKKRSSGTH</sequence>
<reference evidence="2 3" key="2">
    <citation type="journal article" date="2023" name="Mol. Biol. Evol.">
        <title>Genomics of Secondarily Temperate Adaptation in the Only Non-Antarctic Icefish.</title>
        <authorList>
            <person name="Rivera-Colon A.G."/>
            <person name="Rayamajhi N."/>
            <person name="Minhas B.F."/>
            <person name="Madrigal G."/>
            <person name="Bilyk K.T."/>
            <person name="Yoon V."/>
            <person name="Hune M."/>
            <person name="Gregory S."/>
            <person name="Cheng C.H.C."/>
            <person name="Catchen J.M."/>
        </authorList>
    </citation>
    <scope>NUCLEOTIDE SEQUENCE [LARGE SCALE GENOMIC DNA]</scope>
    <source>
        <strain evidence="2">JMC-PN-2008</strain>
    </source>
</reference>
<dbReference type="AlphaFoldDB" id="A0AAN8ARQ7"/>
<comment type="caution">
    <text evidence="2">The sequence shown here is derived from an EMBL/GenBank/DDBJ whole genome shotgun (WGS) entry which is preliminary data.</text>
</comment>
<proteinExistence type="predicted"/>
<dbReference type="EMBL" id="JAUZQC010000006">
    <property type="protein sequence ID" value="KAK5869833.1"/>
    <property type="molecule type" value="Genomic_DNA"/>
</dbReference>
<protein>
    <submittedName>
        <fullName evidence="2">Uncharacterized protein</fullName>
    </submittedName>
</protein>
<feature type="region of interest" description="Disordered" evidence="1">
    <location>
        <begin position="36"/>
        <end position="71"/>
    </location>
</feature>
<dbReference type="Proteomes" id="UP001346869">
    <property type="component" value="Unassembled WGS sequence"/>
</dbReference>